<protein>
    <submittedName>
        <fullName evidence="1">Phage tail protein I</fullName>
    </submittedName>
</protein>
<dbReference type="EMBL" id="CP065938">
    <property type="protein sequence ID" value="UWX06391.1"/>
    <property type="molecule type" value="Genomic_DNA"/>
</dbReference>
<sequence length="304" mass="34003">MSKFLSDTPLSDVLPPSIRNDESMQASLAGIEQQLSDSTARIAGLLLLSRLFDTDGISENASEVLQRIASLGGYRPLEENLLDLLAWQFHVDDYDIAKNYREKLEMVKASIQIHRKKGTKWAVKRAVEAALQDTELRIKEWFETDYNSTGSAEPRCASEAKTTLFASESECQAGCLTERHGEEWFEADYNGSPYHFKAELTVLGEELLFDHVLRAKRIVETTKSLRSHCDGITVAIGSQGETKYGFCTAIANIMIIEPELVTELGAKENQSWQVQAMHTESILSILPSAEEQQRGAIIRIVYAK</sequence>
<gene>
    <name evidence="1" type="ORF">JBF11_03500</name>
</gene>
<evidence type="ECO:0000313" key="1">
    <source>
        <dbReference type="EMBL" id="UWX06391.1"/>
    </source>
</evidence>
<name>A0ABY5Y3I4_9BACT</name>
<dbReference type="Proteomes" id="UP001058120">
    <property type="component" value="Chromosome"/>
</dbReference>
<dbReference type="Pfam" id="PF09684">
    <property type="entry name" value="Tail_P2_I"/>
    <property type="match status" value="1"/>
</dbReference>
<organism evidence="1 2">
    <name type="scientific">Taurinivorans muris</name>
    <dbReference type="NCBI Taxonomy" id="2787751"/>
    <lineage>
        <taxon>Bacteria</taxon>
        <taxon>Pseudomonadati</taxon>
        <taxon>Thermodesulfobacteriota</taxon>
        <taxon>Desulfovibrionia</taxon>
        <taxon>Desulfovibrionales</taxon>
        <taxon>Desulfovibrionaceae</taxon>
        <taxon>Taurinivorans</taxon>
    </lineage>
</organism>
<reference evidence="1" key="1">
    <citation type="submission" date="2020-12" db="EMBL/GenBank/DDBJ databases">
        <title>Taurinivorans muris gen. nov., sp. nov., fundamental and realized metabolic niche of a ubiquitous sulfidogenic bacterium in the murine intestine.</title>
        <authorList>
            <person name="Ye H."/>
            <person name="Hanson B.T."/>
            <person name="Loy A."/>
        </authorList>
    </citation>
    <scope>NUCLEOTIDE SEQUENCE</scope>
    <source>
        <strain evidence="1">LT0009</strain>
    </source>
</reference>
<keyword evidence="2" id="KW-1185">Reference proteome</keyword>
<accession>A0ABY5Y3I4</accession>
<dbReference type="RefSeq" id="WP_334315996.1">
    <property type="nucleotide sequence ID" value="NZ_CP065938.1"/>
</dbReference>
<proteinExistence type="predicted"/>
<dbReference type="NCBIfam" id="TIGR01634">
    <property type="entry name" value="tail_P2_I"/>
    <property type="match status" value="1"/>
</dbReference>
<dbReference type="InterPro" id="IPR006521">
    <property type="entry name" value="Tail_protein_I"/>
</dbReference>
<evidence type="ECO:0000313" key="2">
    <source>
        <dbReference type="Proteomes" id="UP001058120"/>
    </source>
</evidence>